<sequence>MTEGMAQTRGIIRPARIDEAATLSALALRSKAHWGYDEAFLAACRDDPTVTPEDVTTHTIRVTALAGRPCGFYQLRGAGETATLTDLWVEPGTIGQRHGRALWEDAVATARERGFRELRVQCDPHAEGFYLAMGAERIGTEPSTVFPGRELPLLRFALA</sequence>
<accession>A0A6J4UQZ4</accession>
<evidence type="ECO:0000313" key="4">
    <source>
        <dbReference type="EMBL" id="CAA9558273.1"/>
    </source>
</evidence>
<evidence type="ECO:0000256" key="1">
    <source>
        <dbReference type="ARBA" id="ARBA00022679"/>
    </source>
</evidence>
<dbReference type="PROSITE" id="PS51186">
    <property type="entry name" value="GNAT"/>
    <property type="match status" value="1"/>
</dbReference>
<organism evidence="4">
    <name type="scientific">uncultured Thermomicrobiales bacterium</name>
    <dbReference type="NCBI Taxonomy" id="1645740"/>
    <lineage>
        <taxon>Bacteria</taxon>
        <taxon>Pseudomonadati</taxon>
        <taxon>Thermomicrobiota</taxon>
        <taxon>Thermomicrobia</taxon>
        <taxon>Thermomicrobiales</taxon>
        <taxon>environmental samples</taxon>
    </lineage>
</organism>
<gene>
    <name evidence="4" type="ORF">AVDCRST_MAG18-861</name>
</gene>
<dbReference type="Gene3D" id="3.40.630.30">
    <property type="match status" value="1"/>
</dbReference>
<dbReference type="CDD" id="cd04301">
    <property type="entry name" value="NAT_SF"/>
    <property type="match status" value="1"/>
</dbReference>
<reference evidence="4" key="1">
    <citation type="submission" date="2020-02" db="EMBL/GenBank/DDBJ databases">
        <authorList>
            <person name="Meier V. D."/>
        </authorList>
    </citation>
    <scope>NUCLEOTIDE SEQUENCE</scope>
    <source>
        <strain evidence="4">AVDCRST_MAG18</strain>
    </source>
</reference>
<keyword evidence="2" id="KW-0012">Acyltransferase</keyword>
<dbReference type="Pfam" id="PF00583">
    <property type="entry name" value="Acetyltransf_1"/>
    <property type="match status" value="1"/>
</dbReference>
<dbReference type="AlphaFoldDB" id="A0A6J4UQZ4"/>
<evidence type="ECO:0000256" key="2">
    <source>
        <dbReference type="ARBA" id="ARBA00023315"/>
    </source>
</evidence>
<keyword evidence="1 4" id="KW-0808">Transferase</keyword>
<protein>
    <submittedName>
        <fullName evidence="4">Acetyltransferase</fullName>
    </submittedName>
</protein>
<proteinExistence type="predicted"/>
<dbReference type="PANTHER" id="PTHR43877">
    <property type="entry name" value="AMINOALKYLPHOSPHONATE N-ACETYLTRANSFERASE-RELATED-RELATED"/>
    <property type="match status" value="1"/>
</dbReference>
<dbReference type="InterPro" id="IPR050832">
    <property type="entry name" value="Bact_Acetyltransf"/>
</dbReference>
<dbReference type="SUPFAM" id="SSF55729">
    <property type="entry name" value="Acyl-CoA N-acyltransferases (Nat)"/>
    <property type="match status" value="1"/>
</dbReference>
<dbReference type="InterPro" id="IPR000182">
    <property type="entry name" value="GNAT_dom"/>
</dbReference>
<evidence type="ECO:0000259" key="3">
    <source>
        <dbReference type="PROSITE" id="PS51186"/>
    </source>
</evidence>
<feature type="domain" description="N-acetyltransferase" evidence="3">
    <location>
        <begin position="10"/>
        <end position="158"/>
    </location>
</feature>
<dbReference type="EMBL" id="CADCWN010000059">
    <property type="protein sequence ID" value="CAA9558273.1"/>
    <property type="molecule type" value="Genomic_DNA"/>
</dbReference>
<dbReference type="GO" id="GO:0016747">
    <property type="term" value="F:acyltransferase activity, transferring groups other than amino-acyl groups"/>
    <property type="evidence" value="ECO:0007669"/>
    <property type="project" value="InterPro"/>
</dbReference>
<name>A0A6J4UQZ4_9BACT</name>
<dbReference type="InterPro" id="IPR016181">
    <property type="entry name" value="Acyl_CoA_acyltransferase"/>
</dbReference>